<dbReference type="PANTHER" id="PTHR33595:SF3">
    <property type="entry name" value="PAS DOMAIN-CONTAINING PROTEIN"/>
    <property type="match status" value="1"/>
</dbReference>
<dbReference type="EMBL" id="SDAM02001843">
    <property type="protein sequence ID" value="KAH6821812.1"/>
    <property type="molecule type" value="Genomic_DNA"/>
</dbReference>
<feature type="region of interest" description="Disordered" evidence="1">
    <location>
        <begin position="62"/>
        <end position="87"/>
    </location>
</feature>
<keyword evidence="4" id="KW-1185">Reference proteome</keyword>
<feature type="region of interest" description="Disordered" evidence="1">
    <location>
        <begin position="22"/>
        <end position="47"/>
    </location>
</feature>
<reference evidence="3 4" key="1">
    <citation type="journal article" date="2021" name="Nat. Commun.">
        <title>Incipient diploidization of the medicinal plant Perilla within 10,000 years.</title>
        <authorList>
            <person name="Zhang Y."/>
            <person name="Shen Q."/>
            <person name="Leng L."/>
            <person name="Zhang D."/>
            <person name="Chen S."/>
            <person name="Shi Y."/>
            <person name="Ning Z."/>
            <person name="Chen S."/>
        </authorList>
    </citation>
    <scope>NUCLEOTIDE SEQUENCE [LARGE SCALE GENOMIC DNA]</scope>
    <source>
        <strain evidence="4">cv. PC099</strain>
    </source>
</reference>
<feature type="compositionally biased region" description="Low complexity" evidence="1">
    <location>
        <begin position="33"/>
        <end position="42"/>
    </location>
</feature>
<protein>
    <recommendedName>
        <fullName evidence="2">DUF7950 domain-containing protein</fullName>
    </recommendedName>
</protein>
<comment type="caution">
    <text evidence="3">The sequence shown here is derived from an EMBL/GenBank/DDBJ whole genome shotgun (WGS) entry which is preliminary data.</text>
</comment>
<evidence type="ECO:0000313" key="4">
    <source>
        <dbReference type="Proteomes" id="UP001190926"/>
    </source>
</evidence>
<proteinExistence type="predicted"/>
<name>A0AAD4IUW4_PERFH</name>
<dbReference type="AlphaFoldDB" id="A0AAD4IUW4"/>
<gene>
    <name evidence="3" type="ORF">C2S53_003266</name>
</gene>
<dbReference type="Pfam" id="PF25821">
    <property type="entry name" value="DUF7950"/>
    <property type="match status" value="1"/>
</dbReference>
<evidence type="ECO:0000313" key="3">
    <source>
        <dbReference type="EMBL" id="KAH6821812.1"/>
    </source>
</evidence>
<accession>A0AAD4IUW4</accession>
<feature type="domain" description="DUF7950" evidence="2">
    <location>
        <begin position="206"/>
        <end position="347"/>
    </location>
</feature>
<dbReference type="PANTHER" id="PTHR33595">
    <property type="entry name" value="VON WILLEBRAND FACTOR A DOMAIN PROTEIN"/>
    <property type="match status" value="1"/>
</dbReference>
<sequence length="359" mass="38853">MIQTINPYATARTAEIMSRYRPIAPKPEPPATNSAADNDSSAVPTGIRKSPYLRNVWAHLQARPTRTRKRGRTAAFSPPSSVKRTRSTCLQGLSPPPPYQLANSSAAMHGFTRNNPNGLPQISIAPNLVQLKCGLDSAVTTLAESVALPLLYCTAAAAASQRAVVAKGIDLNMTADQGQEELDLHLHLHEPVKPCVISPRPVRPVGSSIIVKSITDDPLRQTMAKGPEEVEEVVDAEAVPAIVSDSNNKVRMSNAAYKEMVGQPECCWLDCATEKRCRGGGGGVCKRIGGEVSLQFVDSEVRRSMAAFTCAVKIEWECDGKKMCVNADCSAVKLVCESKDYQFLWRFNTVDEEASKSAN</sequence>
<organism evidence="3 4">
    <name type="scientific">Perilla frutescens var. hirtella</name>
    <name type="common">Perilla citriodora</name>
    <name type="synonym">Perilla setoyensis</name>
    <dbReference type="NCBI Taxonomy" id="608512"/>
    <lineage>
        <taxon>Eukaryota</taxon>
        <taxon>Viridiplantae</taxon>
        <taxon>Streptophyta</taxon>
        <taxon>Embryophyta</taxon>
        <taxon>Tracheophyta</taxon>
        <taxon>Spermatophyta</taxon>
        <taxon>Magnoliopsida</taxon>
        <taxon>eudicotyledons</taxon>
        <taxon>Gunneridae</taxon>
        <taxon>Pentapetalae</taxon>
        <taxon>asterids</taxon>
        <taxon>lamiids</taxon>
        <taxon>Lamiales</taxon>
        <taxon>Lamiaceae</taxon>
        <taxon>Nepetoideae</taxon>
        <taxon>Elsholtzieae</taxon>
        <taxon>Perilla</taxon>
    </lineage>
</organism>
<feature type="compositionally biased region" description="Polar residues" evidence="1">
    <location>
        <begin position="78"/>
        <end position="87"/>
    </location>
</feature>
<dbReference type="Proteomes" id="UP001190926">
    <property type="component" value="Unassembled WGS sequence"/>
</dbReference>
<dbReference type="InterPro" id="IPR057710">
    <property type="entry name" value="DUF7950"/>
</dbReference>
<evidence type="ECO:0000259" key="2">
    <source>
        <dbReference type="Pfam" id="PF25821"/>
    </source>
</evidence>
<evidence type="ECO:0000256" key="1">
    <source>
        <dbReference type="SAM" id="MobiDB-lite"/>
    </source>
</evidence>